<name>A0A124BWB9_ASPNG</name>
<evidence type="ECO:0000313" key="10">
    <source>
        <dbReference type="Proteomes" id="UP000068243"/>
    </source>
</evidence>
<comment type="subcellular location">
    <subcellularLocation>
        <location evidence="2">Nucleus</location>
    </subcellularLocation>
</comment>
<evidence type="ECO:0000256" key="6">
    <source>
        <dbReference type="ARBA" id="ARBA00025877"/>
    </source>
</evidence>
<organism evidence="9 10">
    <name type="scientific">Aspergillus niger</name>
    <dbReference type="NCBI Taxonomy" id="5061"/>
    <lineage>
        <taxon>Eukaryota</taxon>
        <taxon>Fungi</taxon>
        <taxon>Dikarya</taxon>
        <taxon>Ascomycota</taxon>
        <taxon>Pezizomycotina</taxon>
        <taxon>Eurotiomycetes</taxon>
        <taxon>Eurotiomycetidae</taxon>
        <taxon>Eurotiales</taxon>
        <taxon>Aspergillaceae</taxon>
        <taxon>Aspergillus</taxon>
        <taxon>Aspergillus subgen. Circumdati</taxon>
    </lineage>
</organism>
<dbReference type="EMBL" id="BCMY01000004">
    <property type="protein sequence ID" value="GAQ38736.1"/>
    <property type="molecule type" value="Genomic_DNA"/>
</dbReference>
<dbReference type="OMA" id="NDADDLM"/>
<evidence type="ECO:0000256" key="3">
    <source>
        <dbReference type="ARBA" id="ARBA00008057"/>
    </source>
</evidence>
<dbReference type="InterPro" id="IPR019098">
    <property type="entry name" value="Histone_chaperone_domain_CHZ"/>
</dbReference>
<evidence type="ECO:0000256" key="4">
    <source>
        <dbReference type="ARBA" id="ARBA00023186"/>
    </source>
</evidence>
<feature type="compositionally biased region" description="Acidic residues" evidence="7">
    <location>
        <begin position="39"/>
        <end position="53"/>
    </location>
</feature>
<dbReference type="Proteomes" id="UP000068243">
    <property type="component" value="Unassembled WGS sequence"/>
</dbReference>
<keyword evidence="4" id="KW-0143">Chaperone</keyword>
<keyword evidence="5" id="KW-0539">Nucleus</keyword>
<dbReference type="Pfam" id="PF09649">
    <property type="entry name" value="CHZ"/>
    <property type="match status" value="1"/>
</dbReference>
<comment type="subunit">
    <text evidence="6">Forms a heterotrimer with H2A.Z-H2B, stabilizing the association of the histone dimer. Also, with a lower affinity, forms a heterotrimer with H2A-H2B.</text>
</comment>
<feature type="compositionally biased region" description="Low complexity" evidence="7">
    <location>
        <begin position="12"/>
        <end position="21"/>
    </location>
</feature>
<comment type="caution">
    <text evidence="9">The sequence shown here is derived from an EMBL/GenBank/DDBJ whole genome shotgun (WGS) entry which is preliminary data.</text>
</comment>
<protein>
    <recommendedName>
        <fullName evidence="8">Histone chaperone domain-containing protein</fullName>
    </recommendedName>
</protein>
<comment type="similarity">
    <text evidence="3">Belongs to the CHZ1 family.</text>
</comment>
<feature type="compositionally biased region" description="Basic and acidic residues" evidence="7">
    <location>
        <begin position="22"/>
        <end position="38"/>
    </location>
</feature>
<feature type="compositionally biased region" description="Acidic residues" evidence="7">
    <location>
        <begin position="119"/>
        <end position="144"/>
    </location>
</feature>
<evidence type="ECO:0000256" key="5">
    <source>
        <dbReference type="ARBA" id="ARBA00023242"/>
    </source>
</evidence>
<accession>A0A124BWB9</accession>
<gene>
    <name evidence="9" type="ORF">ABL_02757</name>
</gene>
<dbReference type="AlphaFoldDB" id="A0A124BWB9"/>
<evidence type="ECO:0000256" key="2">
    <source>
        <dbReference type="ARBA" id="ARBA00004123"/>
    </source>
</evidence>
<reference evidence="10" key="1">
    <citation type="journal article" date="2016" name="Genome Announc.">
        <title>Draft genome sequence of Aspergillus niger strain An76.</title>
        <authorList>
            <person name="Gong W."/>
            <person name="Cheng Z."/>
            <person name="Zhang H."/>
            <person name="Liu L."/>
            <person name="Gao P."/>
            <person name="Wang L."/>
        </authorList>
    </citation>
    <scope>NUCLEOTIDE SEQUENCE [LARGE SCALE GENOMIC DNA]</scope>
    <source>
        <strain evidence="10">An76</strain>
    </source>
</reference>
<evidence type="ECO:0000256" key="1">
    <source>
        <dbReference type="ARBA" id="ARBA00002212"/>
    </source>
</evidence>
<comment type="function">
    <text evidence="1">Forms a chaperone-bound H2A.Z-H2B complex that acts as a source for SWR1 complex-dependent H2A to H2A.Z histone replacement in chromatin.</text>
</comment>
<evidence type="ECO:0000313" key="9">
    <source>
        <dbReference type="EMBL" id="GAQ38736.1"/>
    </source>
</evidence>
<sequence length="144" mass="15709">MGDNNQATTGFDPAANAPDAAAWDKGKGKATDPTQDMRMDDDESDESEAEEMLTDSFSVPFRSMMLEPHTNCASSLPDDDEDNDNLEPISSENIISGGRRTRGKNIDFQAAAESLKDDGMDEDDDEDDDYVGAGDDDEDNKMQD</sequence>
<evidence type="ECO:0000256" key="7">
    <source>
        <dbReference type="SAM" id="MobiDB-lite"/>
    </source>
</evidence>
<dbReference type="SMART" id="SM01082">
    <property type="entry name" value="CHZ"/>
    <property type="match status" value="1"/>
</dbReference>
<dbReference type="GO" id="GO:0005634">
    <property type="term" value="C:nucleus"/>
    <property type="evidence" value="ECO:0007669"/>
    <property type="project" value="UniProtKB-SubCell"/>
</dbReference>
<proteinExistence type="inferred from homology"/>
<feature type="region of interest" description="Disordered" evidence="7">
    <location>
        <begin position="1"/>
        <end position="144"/>
    </location>
</feature>
<evidence type="ECO:0000259" key="8">
    <source>
        <dbReference type="SMART" id="SM01082"/>
    </source>
</evidence>
<feature type="domain" description="Histone chaperone" evidence="8">
    <location>
        <begin position="80"/>
        <end position="117"/>
    </location>
</feature>